<evidence type="ECO:0000256" key="2">
    <source>
        <dbReference type="ARBA" id="ARBA00005236"/>
    </source>
</evidence>
<dbReference type="AlphaFoldDB" id="A0A0C1C1Q6"/>
<comment type="similarity">
    <text evidence="2">Belongs to the ABC-4 integral membrane protein family. LolC/E subfamily.</text>
</comment>
<comment type="subcellular location">
    <subcellularLocation>
        <location evidence="1">Cell membrane</location>
        <topology evidence="1">Multi-pass membrane protein</topology>
    </subcellularLocation>
</comment>
<name>A0A0C1C1Q6_9BACT</name>
<dbReference type="PANTHER" id="PTHR30489:SF0">
    <property type="entry name" value="LIPOPROTEIN-RELEASING SYSTEM TRANSMEMBRANE PROTEIN LOLE"/>
    <property type="match status" value="1"/>
</dbReference>
<feature type="transmembrane region" description="Helical" evidence="7">
    <location>
        <begin position="621"/>
        <end position="646"/>
    </location>
</feature>
<dbReference type="GO" id="GO:0044874">
    <property type="term" value="P:lipoprotein localization to outer membrane"/>
    <property type="evidence" value="ECO:0007669"/>
    <property type="project" value="TreeGrafter"/>
</dbReference>
<evidence type="ECO:0000256" key="5">
    <source>
        <dbReference type="ARBA" id="ARBA00022989"/>
    </source>
</evidence>
<keyword evidence="4 7" id="KW-0812">Transmembrane</keyword>
<dbReference type="GO" id="GO:0098797">
    <property type="term" value="C:plasma membrane protein complex"/>
    <property type="evidence" value="ECO:0007669"/>
    <property type="project" value="TreeGrafter"/>
</dbReference>
<feature type="transmembrane region" description="Helical" evidence="7">
    <location>
        <begin position="20"/>
        <end position="44"/>
    </location>
</feature>
<evidence type="ECO:0000256" key="7">
    <source>
        <dbReference type="SAM" id="Phobius"/>
    </source>
</evidence>
<reference evidence="9 10" key="1">
    <citation type="journal article" date="2014" name="Mol. Biol. Evol.">
        <title>Massive expansion of Ubiquitination-related gene families within the Chlamydiae.</title>
        <authorList>
            <person name="Domman D."/>
            <person name="Collingro A."/>
            <person name="Lagkouvardos I."/>
            <person name="Gehre L."/>
            <person name="Weinmaier T."/>
            <person name="Rattei T."/>
            <person name="Subtil A."/>
            <person name="Horn M."/>
        </authorList>
    </citation>
    <scope>NUCLEOTIDE SEQUENCE [LARGE SCALE GENOMIC DNA]</scope>
    <source>
        <strain evidence="9 10">OEW1</strain>
    </source>
</reference>
<proteinExistence type="inferred from homology"/>
<dbReference type="InterPro" id="IPR003838">
    <property type="entry name" value="ABC3_permease_C"/>
</dbReference>
<comment type="caution">
    <text evidence="9">The sequence shown here is derived from an EMBL/GenBank/DDBJ whole genome shotgun (WGS) entry which is preliminary data.</text>
</comment>
<dbReference type="EMBL" id="JSAM01000074">
    <property type="protein sequence ID" value="KIA77566.1"/>
    <property type="molecule type" value="Genomic_DNA"/>
</dbReference>
<gene>
    <name evidence="9" type="ORF">DB43_GE00470</name>
</gene>
<feature type="transmembrane region" description="Helical" evidence="7">
    <location>
        <begin position="684"/>
        <end position="705"/>
    </location>
</feature>
<protein>
    <recommendedName>
        <fullName evidence="8">ABC3 transporter permease C-terminal domain-containing protein</fullName>
    </recommendedName>
</protein>
<evidence type="ECO:0000259" key="8">
    <source>
        <dbReference type="Pfam" id="PF02687"/>
    </source>
</evidence>
<evidence type="ECO:0000313" key="9">
    <source>
        <dbReference type="EMBL" id="KIA77566.1"/>
    </source>
</evidence>
<organism evidence="9 10">
    <name type="scientific">Parachlamydia acanthamoebae</name>
    <dbReference type="NCBI Taxonomy" id="83552"/>
    <lineage>
        <taxon>Bacteria</taxon>
        <taxon>Pseudomonadati</taxon>
        <taxon>Chlamydiota</taxon>
        <taxon>Chlamydiia</taxon>
        <taxon>Parachlamydiales</taxon>
        <taxon>Parachlamydiaceae</taxon>
        <taxon>Parachlamydia</taxon>
    </lineage>
</organism>
<dbReference type="Pfam" id="PF02687">
    <property type="entry name" value="FtsX"/>
    <property type="match status" value="1"/>
</dbReference>
<dbReference type="Proteomes" id="UP000031307">
    <property type="component" value="Unassembled WGS sequence"/>
</dbReference>
<keyword evidence="5 7" id="KW-1133">Transmembrane helix</keyword>
<evidence type="ECO:0000313" key="10">
    <source>
        <dbReference type="Proteomes" id="UP000031307"/>
    </source>
</evidence>
<keyword evidence="3" id="KW-1003">Cell membrane</keyword>
<feature type="transmembrane region" description="Helical" evidence="7">
    <location>
        <begin position="577"/>
        <end position="601"/>
    </location>
</feature>
<dbReference type="PANTHER" id="PTHR30489">
    <property type="entry name" value="LIPOPROTEIN-RELEASING SYSTEM TRANSMEMBRANE PROTEIN LOLE"/>
    <property type="match status" value="1"/>
</dbReference>
<feature type="domain" description="ABC3 transporter permease C-terminal" evidence="8">
    <location>
        <begin position="580"/>
        <end position="708"/>
    </location>
</feature>
<dbReference type="PATRIC" id="fig|83552.4.peg.1320"/>
<dbReference type="OMA" id="DDYWEIS"/>
<sequence length="719" mass="80183">MFELSVALKYLLPRWRQLSVSIISLISILVISLVVWLIVVFLSVTHGLEKIWTQKLVALTAPIRITPTENYYRSYYYQIDGISAESDFTSKTIGEKRLAAVSDPYNPDEDEEIPALWLAADRLEDGTLKDPVKKAFAILEEMKDVPGLRVKDYEMTAGSLHLRLIRNPSQVPSYTTRAAETDHIQSFMSQSTWLGSFDAEQVNLLQALLPVDSKDLTNVLAASDFALDNSQEEHAEDILMADAKTIHKRIQAFFESVNIRQLKTRAGGWVIPTSLFPAKAEFAVFVEKNQEKPKFVWIVSEPKREISSLASRPGKVVPATLRVESNQGRVRFFLKFPEDQSETLLSAKVPVLLEENIAFPAKLVTASLENAHKVSDVRFQIEFKLQNVLWKGEVPFQNLAINEADFSTVYTQLPKDLPLWLFAVTEDKKQTLVLPIDEKRGQGILLPKTFKEAGVLIGDTGYLAYLSPTVSSVQEQRAPVFVAGFYDPGIIPIGGKFVLINQEMTSLIRSSQNQTEVLSSNGLNVNFDRLQEAPKVKESIEKAFSQAGISPYWKVETFREYEFTRDLIQQLGTERTLWSLIATVIIIVACSNIISMLIILVNDKKMEIGILRSMGASSLSIAMIFGFCGVVMGLAGSLIGVTIAWITLSNIQVLVDLISQVQGYQAFNPAFFGRSLPNEMSLEALFFVFVTTIVISLLAGIVPAVKASMLRPSAILRSE</sequence>
<evidence type="ECO:0000256" key="3">
    <source>
        <dbReference type="ARBA" id="ARBA00022475"/>
    </source>
</evidence>
<evidence type="ECO:0000256" key="6">
    <source>
        <dbReference type="ARBA" id="ARBA00023136"/>
    </source>
</evidence>
<dbReference type="RefSeq" id="WP_013925191.1">
    <property type="nucleotide sequence ID" value="NZ_JSAM01000074.1"/>
</dbReference>
<evidence type="ECO:0000256" key="1">
    <source>
        <dbReference type="ARBA" id="ARBA00004651"/>
    </source>
</evidence>
<dbReference type="InterPro" id="IPR051447">
    <property type="entry name" value="Lipoprotein-release_system"/>
</dbReference>
<evidence type="ECO:0000256" key="4">
    <source>
        <dbReference type="ARBA" id="ARBA00022692"/>
    </source>
</evidence>
<accession>A0A0C1C1Q6</accession>
<keyword evidence="6 7" id="KW-0472">Membrane</keyword>